<dbReference type="AlphaFoldDB" id="A0A978VVU0"/>
<evidence type="ECO:0000256" key="6">
    <source>
        <dbReference type="ARBA" id="ARBA00023136"/>
    </source>
</evidence>
<dbReference type="GO" id="GO:0010143">
    <property type="term" value="P:cutin biosynthetic process"/>
    <property type="evidence" value="ECO:0007669"/>
    <property type="project" value="TreeGrafter"/>
</dbReference>
<dbReference type="EMBL" id="JAEACU010000002">
    <property type="protein sequence ID" value="KAH7542935.1"/>
    <property type="molecule type" value="Genomic_DNA"/>
</dbReference>
<organism evidence="10 11">
    <name type="scientific">Ziziphus jujuba var. spinosa</name>
    <dbReference type="NCBI Taxonomy" id="714518"/>
    <lineage>
        <taxon>Eukaryota</taxon>
        <taxon>Viridiplantae</taxon>
        <taxon>Streptophyta</taxon>
        <taxon>Embryophyta</taxon>
        <taxon>Tracheophyta</taxon>
        <taxon>Spermatophyta</taxon>
        <taxon>Magnoliopsida</taxon>
        <taxon>eudicotyledons</taxon>
        <taxon>Gunneridae</taxon>
        <taxon>Pentapetalae</taxon>
        <taxon>rosids</taxon>
        <taxon>fabids</taxon>
        <taxon>Rosales</taxon>
        <taxon>Rhamnaceae</taxon>
        <taxon>Paliureae</taxon>
        <taxon>Ziziphus</taxon>
    </lineage>
</organism>
<gene>
    <name evidence="10" type="ORF">FEM48_Zijuj02G0128200</name>
</gene>
<comment type="subcellular location">
    <subcellularLocation>
        <location evidence="1">Membrane</location>
        <topology evidence="1">Multi-pass membrane protein</topology>
    </subcellularLocation>
</comment>
<feature type="domain" description="Phospholipid/glycerol acyltransferase" evidence="9">
    <location>
        <begin position="331"/>
        <end position="434"/>
    </location>
</feature>
<dbReference type="PANTHER" id="PTHR15486:SF65">
    <property type="entry name" value="GLYCEROL-3-PHOSPHATE ACYLTRANSFERASE"/>
    <property type="match status" value="1"/>
</dbReference>
<keyword evidence="5 8" id="KW-1133">Transmembrane helix</keyword>
<dbReference type="SUPFAM" id="SSF69593">
    <property type="entry name" value="Glycerol-3-phosphate (1)-acyltransferase"/>
    <property type="match status" value="1"/>
</dbReference>
<feature type="transmembrane region" description="Helical" evidence="8">
    <location>
        <begin position="271"/>
        <end position="290"/>
    </location>
</feature>
<name>A0A978VVU0_ZIZJJ</name>
<evidence type="ECO:0000256" key="7">
    <source>
        <dbReference type="ARBA" id="ARBA00023315"/>
    </source>
</evidence>
<dbReference type="Pfam" id="PF23270">
    <property type="entry name" value="HAD_RAM2_N"/>
    <property type="match status" value="1"/>
</dbReference>
<keyword evidence="3" id="KW-0808">Transferase</keyword>
<evidence type="ECO:0000313" key="11">
    <source>
        <dbReference type="Proteomes" id="UP000813462"/>
    </source>
</evidence>
<dbReference type="InterPro" id="IPR002123">
    <property type="entry name" value="Plipid/glycerol_acylTrfase"/>
</dbReference>
<dbReference type="SMART" id="SM00563">
    <property type="entry name" value="PlsC"/>
    <property type="match status" value="1"/>
</dbReference>
<dbReference type="GO" id="GO:0090447">
    <property type="term" value="F:glycerol-3-phosphate 2-O-acyltransferase activity"/>
    <property type="evidence" value="ECO:0007669"/>
    <property type="project" value="TreeGrafter"/>
</dbReference>
<evidence type="ECO:0000256" key="4">
    <source>
        <dbReference type="ARBA" id="ARBA00022692"/>
    </source>
</evidence>
<dbReference type="PANTHER" id="PTHR15486">
    <property type="entry name" value="ANCIENT UBIQUITOUS PROTEIN"/>
    <property type="match status" value="1"/>
</dbReference>
<evidence type="ECO:0000256" key="1">
    <source>
        <dbReference type="ARBA" id="ARBA00004141"/>
    </source>
</evidence>
<dbReference type="Pfam" id="PF01553">
    <property type="entry name" value="Acyltransferase"/>
    <property type="match status" value="1"/>
</dbReference>
<dbReference type="GO" id="GO:0016791">
    <property type="term" value="F:phosphatase activity"/>
    <property type="evidence" value="ECO:0007669"/>
    <property type="project" value="TreeGrafter"/>
</dbReference>
<comment type="caution">
    <text evidence="10">The sequence shown here is derived from an EMBL/GenBank/DDBJ whole genome shotgun (WGS) entry which is preliminary data.</text>
</comment>
<protein>
    <recommendedName>
        <fullName evidence="9">Phospholipid/glycerol acyltransferase domain-containing protein</fullName>
    </recommendedName>
</protein>
<evidence type="ECO:0000259" key="9">
    <source>
        <dbReference type="SMART" id="SM00563"/>
    </source>
</evidence>
<reference evidence="10" key="1">
    <citation type="journal article" date="2021" name="Front. Plant Sci.">
        <title>Chromosome-Scale Genome Assembly for Chinese Sour Jujube and Insights Into Its Genome Evolution and Domestication Signature.</title>
        <authorList>
            <person name="Shen L.-Y."/>
            <person name="Luo H."/>
            <person name="Wang X.-L."/>
            <person name="Wang X.-M."/>
            <person name="Qiu X.-J."/>
            <person name="Liu H."/>
            <person name="Zhou S.-S."/>
            <person name="Jia K.-H."/>
            <person name="Nie S."/>
            <person name="Bao Y.-T."/>
            <person name="Zhang R.-G."/>
            <person name="Yun Q.-Z."/>
            <person name="Chai Y.-H."/>
            <person name="Lu J.-Y."/>
            <person name="Li Y."/>
            <person name="Zhao S.-W."/>
            <person name="Mao J.-F."/>
            <person name="Jia S.-G."/>
            <person name="Mao Y.-M."/>
        </authorList>
    </citation>
    <scope>NUCLEOTIDE SEQUENCE</scope>
    <source>
        <strain evidence="10">AT0</strain>
        <tissue evidence="10">Leaf</tissue>
    </source>
</reference>
<proteinExistence type="inferred from homology"/>
<keyword evidence="6 8" id="KW-0472">Membrane</keyword>
<dbReference type="Proteomes" id="UP000813462">
    <property type="component" value="Unassembled WGS sequence"/>
</dbReference>
<accession>A0A978VVU0</accession>
<evidence type="ECO:0000256" key="8">
    <source>
        <dbReference type="SAM" id="Phobius"/>
    </source>
</evidence>
<dbReference type="GO" id="GO:0016020">
    <property type="term" value="C:membrane"/>
    <property type="evidence" value="ECO:0007669"/>
    <property type="project" value="UniProtKB-SubCell"/>
</dbReference>
<evidence type="ECO:0000256" key="3">
    <source>
        <dbReference type="ARBA" id="ARBA00022679"/>
    </source>
</evidence>
<comment type="similarity">
    <text evidence="2">Belongs to the GPAT/DAPAT family.</text>
</comment>
<keyword evidence="4 8" id="KW-0812">Transmembrane</keyword>
<evidence type="ECO:0000313" key="10">
    <source>
        <dbReference type="EMBL" id="KAH7542935.1"/>
    </source>
</evidence>
<evidence type="ECO:0000256" key="2">
    <source>
        <dbReference type="ARBA" id="ARBA00007937"/>
    </source>
</evidence>
<keyword evidence="7" id="KW-0012">Acyltransferase</keyword>
<dbReference type="InterPro" id="IPR056462">
    <property type="entry name" value="HAD_RAM2/GPAT1-8"/>
</dbReference>
<evidence type="ECO:0000256" key="5">
    <source>
        <dbReference type="ARBA" id="ARBA00022989"/>
    </source>
</evidence>
<sequence>MTGDLLFILKPFLFLSKMFHKKTDNSFTNNHMKVSNFYGLKELLNQTLVFHVEGALLKTSSLFPYFMLVAFEAGGPLRALILLLLYPLIHLVGEEELGLKIMVFLSFFGIKEKSFKIGKTVLPKFFLEDVGYEGFMMVMRGGKRVGVTDLPRVMVDGFLTDFLGINKIVGRELKVAGGYFLGLMEETKANNLNLNEILGNNNKKAGSDHVIGLGCSNNSLDKLLFSICKEVYLVTEAEKKNWQTLPREKYPKPLVFHDGRLAFRPTPFETLATFIWIPFGAFLCIFRFIIAKLLPLKLSLPILSFTGMRSEVKKPNSFTTVPTKAEDKRGKLYVCNHKTVLDPIYVSLAIMKPANTITYSKIGLTELLFPVRTVRLTRDKEKDSKMLEQVLSRGEDIVVFPEGTTCSEPYLLSFSPLFAELSDDQVVPIAIKTEVSMFHGTTNRGSKFLDLVFFLMNPSLTYSVAILEKLPRSFRGHGGEKSKCEIANLVQSEIAMALGFESTCLSKKDKYIMLTRI</sequence>